<dbReference type="EMBL" id="JBHSRD010000008">
    <property type="protein sequence ID" value="MFC6009386.1"/>
    <property type="molecule type" value="Genomic_DNA"/>
</dbReference>
<comment type="similarity">
    <text evidence="1">Belongs to the CdaR family.</text>
</comment>
<dbReference type="InterPro" id="IPR051448">
    <property type="entry name" value="CdaR-like_regulators"/>
</dbReference>
<sequence length="536" mass="57677">MLPTLSAVLGLPVLAAGRPRVVAGAEHLGHEVRWAHVAEVADISELLRGNELILTTGVALPRTDDGIVAFVQGLAALPVAGLVVELGRAYAGRLPTAMVRAAERFGLPLVELTQPVAFIEVTEAVHSLIIDGQISSLRQAQSLHETFTELAVEGADTAEVVRQAARMAGAPVVLETPSHLVVEHDAAGTDEAALLARWQQRSRAVRVEGRAGVDPASGWVVATVGARGEDWGRLVLVRGMEDPRPHDLMLVERTATTLALQRLITRDREGLERQTHRTLLTALMEHQHPDAEIGLRARALGVTLDGRRLLGAVVRWREGRSATTLATQARLRDLADAVAQAARDASAPALVGAIDDRSVGLLLALDRRDGDGAVLDGLSRAIERVVRYRMPGEASDQLLLAAGTVVAGLRDARRSVVEAQQVADAAAHLPRVGGFVRLHDVGVRGLLSLLRDDPRVETFTERELGPLLDREDDLLEVLRAYLACGRNKSAAAASMHLSRPAFYDRLTRLATVLDEDLDDVETCLALHVALLARDTR</sequence>
<feature type="domain" description="CdaR GGDEF-like" evidence="4">
    <location>
        <begin position="289"/>
        <end position="424"/>
    </location>
</feature>
<accession>A0ABW1JJ25</accession>
<evidence type="ECO:0000313" key="5">
    <source>
        <dbReference type="EMBL" id="MFC6009386.1"/>
    </source>
</evidence>
<comment type="caution">
    <text evidence="5">The sequence shown here is derived from an EMBL/GenBank/DDBJ whole genome shotgun (WGS) entry which is preliminary data.</text>
</comment>
<organism evidence="5 6">
    <name type="scientific">Angustibacter luteus</name>
    <dbReference type="NCBI Taxonomy" id="658456"/>
    <lineage>
        <taxon>Bacteria</taxon>
        <taxon>Bacillati</taxon>
        <taxon>Actinomycetota</taxon>
        <taxon>Actinomycetes</taxon>
        <taxon>Kineosporiales</taxon>
        <taxon>Kineosporiaceae</taxon>
    </lineage>
</organism>
<dbReference type="InterPro" id="IPR012914">
    <property type="entry name" value="PucR_dom"/>
</dbReference>
<dbReference type="Pfam" id="PF07905">
    <property type="entry name" value="PucR"/>
    <property type="match status" value="1"/>
</dbReference>
<dbReference type="InterPro" id="IPR025736">
    <property type="entry name" value="PucR_C-HTH_dom"/>
</dbReference>
<reference evidence="6" key="1">
    <citation type="journal article" date="2019" name="Int. J. Syst. Evol. Microbiol.">
        <title>The Global Catalogue of Microorganisms (GCM) 10K type strain sequencing project: providing services to taxonomists for standard genome sequencing and annotation.</title>
        <authorList>
            <consortium name="The Broad Institute Genomics Platform"/>
            <consortium name="The Broad Institute Genome Sequencing Center for Infectious Disease"/>
            <person name="Wu L."/>
            <person name="Ma J."/>
        </authorList>
    </citation>
    <scope>NUCLEOTIDE SEQUENCE [LARGE SCALE GENOMIC DNA]</scope>
    <source>
        <strain evidence="6">KACC 14249</strain>
    </source>
</reference>
<feature type="domain" description="Purine catabolism PurC-like" evidence="2">
    <location>
        <begin position="8"/>
        <end position="129"/>
    </location>
</feature>
<evidence type="ECO:0000256" key="1">
    <source>
        <dbReference type="ARBA" id="ARBA00006754"/>
    </source>
</evidence>
<proteinExistence type="inferred from homology"/>
<feature type="domain" description="PucR C-terminal helix-turn-helix" evidence="3">
    <location>
        <begin position="474"/>
        <end position="532"/>
    </location>
</feature>
<dbReference type="PANTHER" id="PTHR33744:SF1">
    <property type="entry name" value="DNA-BINDING TRANSCRIPTIONAL ACTIVATOR ADER"/>
    <property type="match status" value="1"/>
</dbReference>
<keyword evidence="6" id="KW-1185">Reference proteome</keyword>
<protein>
    <submittedName>
        <fullName evidence="5">PucR family transcriptional regulator</fullName>
    </submittedName>
</protein>
<dbReference type="RefSeq" id="WP_345717900.1">
    <property type="nucleotide sequence ID" value="NZ_BAABFP010000007.1"/>
</dbReference>
<dbReference type="Pfam" id="PF13556">
    <property type="entry name" value="HTH_30"/>
    <property type="match status" value="1"/>
</dbReference>
<evidence type="ECO:0000259" key="2">
    <source>
        <dbReference type="Pfam" id="PF07905"/>
    </source>
</evidence>
<evidence type="ECO:0000313" key="6">
    <source>
        <dbReference type="Proteomes" id="UP001596189"/>
    </source>
</evidence>
<dbReference type="PANTHER" id="PTHR33744">
    <property type="entry name" value="CARBOHYDRATE DIACID REGULATOR"/>
    <property type="match status" value="1"/>
</dbReference>
<name>A0ABW1JJ25_9ACTN</name>
<evidence type="ECO:0000259" key="4">
    <source>
        <dbReference type="Pfam" id="PF17853"/>
    </source>
</evidence>
<dbReference type="Gene3D" id="1.10.10.2840">
    <property type="entry name" value="PucR C-terminal helix-turn-helix domain"/>
    <property type="match status" value="1"/>
</dbReference>
<dbReference type="InterPro" id="IPR042070">
    <property type="entry name" value="PucR_C-HTH_sf"/>
</dbReference>
<dbReference type="Proteomes" id="UP001596189">
    <property type="component" value="Unassembled WGS sequence"/>
</dbReference>
<dbReference type="InterPro" id="IPR041522">
    <property type="entry name" value="CdaR_GGDEF"/>
</dbReference>
<evidence type="ECO:0000259" key="3">
    <source>
        <dbReference type="Pfam" id="PF13556"/>
    </source>
</evidence>
<gene>
    <name evidence="5" type="ORF">ACFQDO_19820</name>
</gene>
<dbReference type="Pfam" id="PF17853">
    <property type="entry name" value="GGDEF_2"/>
    <property type="match status" value="1"/>
</dbReference>